<dbReference type="PANTHER" id="PTHR42951">
    <property type="entry name" value="METALLO-BETA-LACTAMASE DOMAIN-CONTAINING"/>
    <property type="match status" value="1"/>
</dbReference>
<dbReference type="CDD" id="cd07721">
    <property type="entry name" value="yflN-like_MBL-fold"/>
    <property type="match status" value="1"/>
</dbReference>
<name>A0A2S7MZP5_9BACI</name>
<dbReference type="EMBL" id="PKOZ01000005">
    <property type="protein sequence ID" value="PQD95236.1"/>
    <property type="molecule type" value="Genomic_DNA"/>
</dbReference>
<dbReference type="Pfam" id="PF00753">
    <property type="entry name" value="Lactamase_B"/>
    <property type="match status" value="1"/>
</dbReference>
<accession>A0A2S7MZP5</accession>
<dbReference type="RefSeq" id="WP_104849495.1">
    <property type="nucleotide sequence ID" value="NZ_PKOZ01000005.1"/>
</dbReference>
<dbReference type="AlphaFoldDB" id="A0A2S7MZP5"/>
<dbReference type="GO" id="GO:0016787">
    <property type="term" value="F:hydrolase activity"/>
    <property type="evidence" value="ECO:0007669"/>
    <property type="project" value="UniProtKB-KW"/>
</dbReference>
<reference evidence="2 3" key="1">
    <citation type="submission" date="2017-12" db="EMBL/GenBank/DDBJ databases">
        <title>Taxonomic description and draft genome of Pradoshia cofamensis Gen. nov., sp. nov., a thermotolerant bacillale isolated from anterior gut of earthworm Eisenia fetida.</title>
        <authorList>
            <person name="Saha T."/>
            <person name="Chakraborty R."/>
        </authorList>
    </citation>
    <scope>NUCLEOTIDE SEQUENCE [LARGE SCALE GENOMIC DNA]</scope>
    <source>
        <strain evidence="2 3">EAG3</strain>
    </source>
</reference>
<evidence type="ECO:0000313" key="3">
    <source>
        <dbReference type="Proteomes" id="UP000239663"/>
    </source>
</evidence>
<gene>
    <name evidence="2" type="ORF">CYL18_10670</name>
</gene>
<dbReference type="OrthoDB" id="9802248at2"/>
<dbReference type="PANTHER" id="PTHR42951:SF17">
    <property type="entry name" value="METALLO-BETA-LACTAMASE DOMAIN-CONTAINING PROTEIN"/>
    <property type="match status" value="1"/>
</dbReference>
<dbReference type="SUPFAM" id="SSF56281">
    <property type="entry name" value="Metallo-hydrolase/oxidoreductase"/>
    <property type="match status" value="1"/>
</dbReference>
<evidence type="ECO:0000259" key="1">
    <source>
        <dbReference type="SMART" id="SM00849"/>
    </source>
</evidence>
<evidence type="ECO:0000313" key="2">
    <source>
        <dbReference type="EMBL" id="PQD95236.1"/>
    </source>
</evidence>
<protein>
    <submittedName>
        <fullName evidence="2">MBL fold metallo-hydrolase</fullName>
    </submittedName>
</protein>
<dbReference type="Proteomes" id="UP000239663">
    <property type="component" value="Unassembled WGS sequence"/>
</dbReference>
<organism evidence="2 3">
    <name type="scientific">Pradoshia eiseniae</name>
    <dbReference type="NCBI Taxonomy" id="2064768"/>
    <lineage>
        <taxon>Bacteria</taxon>
        <taxon>Bacillati</taxon>
        <taxon>Bacillota</taxon>
        <taxon>Bacilli</taxon>
        <taxon>Bacillales</taxon>
        <taxon>Bacillaceae</taxon>
        <taxon>Pradoshia</taxon>
    </lineage>
</organism>
<dbReference type="SMART" id="SM00849">
    <property type="entry name" value="Lactamase_B"/>
    <property type="match status" value="1"/>
</dbReference>
<dbReference type="InterPro" id="IPR036866">
    <property type="entry name" value="RibonucZ/Hydroxyglut_hydro"/>
</dbReference>
<comment type="caution">
    <text evidence="2">The sequence shown here is derived from an EMBL/GenBank/DDBJ whole genome shotgun (WGS) entry which is preliminary data.</text>
</comment>
<dbReference type="InterPro" id="IPR001279">
    <property type="entry name" value="Metallo-B-lactamas"/>
</dbReference>
<sequence>MDEKSKQTFQHTYIPLTSLTSGMGIEVKEDIYVLNTQIVNVTLVGLPNHDDFVLVDAGMPKADDEIIEAVEKRFGEGSKPKAIILTHGHFDHVGALEALLEKWDIPVYAHELELPYLTGQRNYPEPNTKAAGGLVPDIARFFPNHGIDIGNKVHPLPADGTVPDMPGWEWIHTPGHTPGHISLFRKEDSFLIAGDAFVGVKQESLYKVLTQKQEISGPPAYFTTDWNAARESVRILNTLKPQFAVTGHGLPLLEDYLTHKLDELAVHFDEIAKPDEHNNR</sequence>
<keyword evidence="3" id="KW-1185">Reference proteome</keyword>
<dbReference type="InterPro" id="IPR050855">
    <property type="entry name" value="NDM-1-like"/>
</dbReference>
<feature type="domain" description="Metallo-beta-lactamase" evidence="1">
    <location>
        <begin position="38"/>
        <end position="248"/>
    </location>
</feature>
<proteinExistence type="predicted"/>
<dbReference type="Gene3D" id="3.60.15.10">
    <property type="entry name" value="Ribonuclease Z/Hydroxyacylglutathione hydrolase-like"/>
    <property type="match status" value="1"/>
</dbReference>
<keyword evidence="2" id="KW-0378">Hydrolase</keyword>